<dbReference type="AlphaFoldDB" id="A0A067W7G2"/>
<comment type="caution">
    <text evidence="2">The sequence shown here is derived from an EMBL/GenBank/DDBJ whole genome shotgun (WGS) entry which is preliminary data.</text>
</comment>
<keyword evidence="1" id="KW-0812">Transmembrane</keyword>
<reference evidence="2 3" key="1">
    <citation type="submission" date="2012-04" db="EMBL/GenBank/DDBJ databases">
        <title>The Genome Sequence of Bartonella koehlerae C-29.</title>
        <authorList>
            <consortium name="The Broad Institute Genome Sequencing Platform"/>
            <consortium name="The Broad Institute Genome Sequencing Center for Infectious Disease"/>
            <person name="Feldgarden M."/>
            <person name="Kirby J."/>
            <person name="Kosoy M."/>
            <person name="Birtles R."/>
            <person name="Probert W.S."/>
            <person name="Chiaraviglio L."/>
            <person name="Walker B."/>
            <person name="Young S.K."/>
            <person name="Zeng Q."/>
            <person name="Gargeya S."/>
            <person name="Fitzgerald M."/>
            <person name="Haas B."/>
            <person name="Abouelleil A."/>
            <person name="Alvarado L."/>
            <person name="Arachchi H.M."/>
            <person name="Berlin A.M."/>
            <person name="Chapman S.B."/>
            <person name="Goldberg J."/>
            <person name="Griggs A."/>
            <person name="Gujja S."/>
            <person name="Hansen M."/>
            <person name="Howarth C."/>
            <person name="Imamovic A."/>
            <person name="Larimer J."/>
            <person name="McCowen C."/>
            <person name="Montmayeur A."/>
            <person name="Murphy C."/>
            <person name="Neiman D."/>
            <person name="Pearson M."/>
            <person name="Priest M."/>
            <person name="Roberts A."/>
            <person name="Saif S."/>
            <person name="Shea T."/>
            <person name="Sisk P."/>
            <person name="Sykes S."/>
            <person name="Wortman J."/>
            <person name="Nusbaum C."/>
            <person name="Birren B."/>
        </authorList>
    </citation>
    <scope>NUCLEOTIDE SEQUENCE [LARGE SCALE GENOMIC DNA]</scope>
    <source>
        <strain evidence="2 3">C-29</strain>
    </source>
</reference>
<evidence type="ECO:0000313" key="2">
    <source>
        <dbReference type="EMBL" id="KEC55925.1"/>
    </source>
</evidence>
<gene>
    <name evidence="2" type="ORF">O9A_00150</name>
</gene>
<sequence length="32" mass="3737">MNTDNTFIIYTALLLLFLKIKFDIALKCMITN</sequence>
<evidence type="ECO:0000313" key="3">
    <source>
        <dbReference type="Proteomes" id="UP000027015"/>
    </source>
</evidence>
<dbReference type="EMBL" id="AHPL01000003">
    <property type="protein sequence ID" value="KEC55925.1"/>
    <property type="molecule type" value="Genomic_DNA"/>
</dbReference>
<accession>A0A067W7G2</accession>
<dbReference type="HOGENOM" id="CLU_3388206_0_0_5"/>
<organism evidence="2 3">
    <name type="scientific">Bartonella koehlerae C-29</name>
    <dbReference type="NCBI Taxonomy" id="1134510"/>
    <lineage>
        <taxon>Bacteria</taxon>
        <taxon>Pseudomonadati</taxon>
        <taxon>Pseudomonadota</taxon>
        <taxon>Alphaproteobacteria</taxon>
        <taxon>Hyphomicrobiales</taxon>
        <taxon>Bartonellaceae</taxon>
        <taxon>Bartonella</taxon>
    </lineage>
</organism>
<keyword evidence="3" id="KW-1185">Reference proteome</keyword>
<proteinExistence type="predicted"/>
<dbReference type="Proteomes" id="UP000027015">
    <property type="component" value="Unassembled WGS sequence"/>
</dbReference>
<protein>
    <submittedName>
        <fullName evidence="2">Uncharacterized protein</fullName>
    </submittedName>
</protein>
<evidence type="ECO:0000256" key="1">
    <source>
        <dbReference type="SAM" id="Phobius"/>
    </source>
</evidence>
<keyword evidence="1" id="KW-1133">Transmembrane helix</keyword>
<name>A0A067W7G2_9HYPH</name>
<feature type="transmembrane region" description="Helical" evidence="1">
    <location>
        <begin position="6"/>
        <end position="26"/>
    </location>
</feature>
<keyword evidence="1" id="KW-0472">Membrane</keyword>